<name>A0A2P2PGL7_RHIMU</name>
<organism evidence="1">
    <name type="scientific">Rhizophora mucronata</name>
    <name type="common">Asiatic mangrove</name>
    <dbReference type="NCBI Taxonomy" id="61149"/>
    <lineage>
        <taxon>Eukaryota</taxon>
        <taxon>Viridiplantae</taxon>
        <taxon>Streptophyta</taxon>
        <taxon>Embryophyta</taxon>
        <taxon>Tracheophyta</taxon>
        <taxon>Spermatophyta</taxon>
        <taxon>Magnoliopsida</taxon>
        <taxon>eudicotyledons</taxon>
        <taxon>Gunneridae</taxon>
        <taxon>Pentapetalae</taxon>
        <taxon>rosids</taxon>
        <taxon>fabids</taxon>
        <taxon>Malpighiales</taxon>
        <taxon>Rhizophoraceae</taxon>
        <taxon>Rhizophora</taxon>
    </lineage>
</organism>
<accession>A0A2P2PGL7</accession>
<sequence>MAAKSCHAAISKFISDNASELKICA</sequence>
<dbReference type="EMBL" id="GGEC01073410">
    <property type="protein sequence ID" value="MBX53894.1"/>
    <property type="molecule type" value="Transcribed_RNA"/>
</dbReference>
<reference evidence="1" key="1">
    <citation type="submission" date="2018-02" db="EMBL/GenBank/DDBJ databases">
        <title>Rhizophora mucronata_Transcriptome.</title>
        <authorList>
            <person name="Meera S.P."/>
            <person name="Sreeshan A."/>
            <person name="Augustine A."/>
        </authorList>
    </citation>
    <scope>NUCLEOTIDE SEQUENCE</scope>
    <source>
        <tissue evidence="1">Leaf</tissue>
    </source>
</reference>
<proteinExistence type="predicted"/>
<dbReference type="AlphaFoldDB" id="A0A2P2PGL7"/>
<evidence type="ECO:0000313" key="1">
    <source>
        <dbReference type="EMBL" id="MBX53894.1"/>
    </source>
</evidence>
<protein>
    <submittedName>
        <fullName evidence="1">Uncharacterized protein</fullName>
    </submittedName>
</protein>